<keyword evidence="2" id="KW-1185">Reference proteome</keyword>
<organism evidence="1 2">
    <name type="scientific">Propionispira arboris</name>
    <dbReference type="NCBI Taxonomy" id="84035"/>
    <lineage>
        <taxon>Bacteria</taxon>
        <taxon>Bacillati</taxon>
        <taxon>Bacillota</taxon>
        <taxon>Negativicutes</taxon>
        <taxon>Selenomonadales</taxon>
        <taxon>Selenomonadaceae</taxon>
        <taxon>Propionispira</taxon>
    </lineage>
</organism>
<accession>A0A1H6Y6T0</accession>
<gene>
    <name evidence="1" type="ORF">SAMN05660742_106112</name>
</gene>
<reference evidence="1 2" key="1">
    <citation type="submission" date="2016-10" db="EMBL/GenBank/DDBJ databases">
        <authorList>
            <person name="de Groot N.N."/>
        </authorList>
    </citation>
    <scope>NUCLEOTIDE SEQUENCE [LARGE SCALE GENOMIC DNA]</scope>
    <source>
        <strain evidence="1 2">DSM 2179</strain>
    </source>
</reference>
<protein>
    <submittedName>
        <fullName evidence="1">Uncharacterized protein</fullName>
    </submittedName>
</protein>
<dbReference type="STRING" id="84035.SAMN05660742_106112"/>
<sequence length="105" mass="11781">MREKSRDTTNQSNDVPEEKFYCCESINGIYCYITTNDEAHAEKLINDGGVLLCHPALFSAISNRQSEVGRLVPFVIRLVHTHRGNRVQGQYVPTGMCESALATTY</sequence>
<dbReference type="EMBL" id="FNZK01000006">
    <property type="protein sequence ID" value="SEJ36176.1"/>
    <property type="molecule type" value="Genomic_DNA"/>
</dbReference>
<dbReference type="AlphaFoldDB" id="A0A1H6Y6T0"/>
<evidence type="ECO:0000313" key="2">
    <source>
        <dbReference type="Proteomes" id="UP000199662"/>
    </source>
</evidence>
<dbReference type="Proteomes" id="UP000199662">
    <property type="component" value="Unassembled WGS sequence"/>
</dbReference>
<proteinExistence type="predicted"/>
<evidence type="ECO:0000313" key="1">
    <source>
        <dbReference type="EMBL" id="SEJ36176.1"/>
    </source>
</evidence>
<name>A0A1H6Y6T0_9FIRM</name>